<dbReference type="GO" id="GO:0000171">
    <property type="term" value="F:ribonuclease MRP activity"/>
    <property type="evidence" value="ECO:0007669"/>
    <property type="project" value="TreeGrafter"/>
</dbReference>
<dbReference type="STRING" id="1330021.A0A367LFQ9"/>
<dbReference type="PANTHER" id="PTHR28256:SF1">
    <property type="entry name" value="RIBONUCLEASES P_MRP PROTEIN SUBUNIT POP7"/>
    <property type="match status" value="1"/>
</dbReference>
<accession>A0A367LFQ9</accession>
<dbReference type="OrthoDB" id="5416589at2759"/>
<dbReference type="InterPro" id="IPR020241">
    <property type="entry name" value="RNase_P/MRP_Pop7_fungi"/>
</dbReference>
<evidence type="ECO:0000256" key="2">
    <source>
        <dbReference type="ARBA" id="ARBA00022694"/>
    </source>
</evidence>
<comment type="caution">
    <text evidence="5">The sequence shown here is derived from an EMBL/GenBank/DDBJ whole genome shotgun (WGS) entry which is preliminary data.</text>
</comment>
<dbReference type="GO" id="GO:0004526">
    <property type="term" value="F:ribonuclease P activity"/>
    <property type="evidence" value="ECO:0007669"/>
    <property type="project" value="TreeGrafter"/>
</dbReference>
<organism evidence="5 6">
    <name type="scientific">Ophiocordyceps polyrhachis-furcata BCC 54312</name>
    <dbReference type="NCBI Taxonomy" id="1330021"/>
    <lineage>
        <taxon>Eukaryota</taxon>
        <taxon>Fungi</taxon>
        <taxon>Dikarya</taxon>
        <taxon>Ascomycota</taxon>
        <taxon>Pezizomycotina</taxon>
        <taxon>Sordariomycetes</taxon>
        <taxon>Hypocreomycetidae</taxon>
        <taxon>Hypocreales</taxon>
        <taxon>Ophiocordycipitaceae</taxon>
        <taxon>Ophiocordyceps</taxon>
    </lineage>
</organism>
<dbReference type="Proteomes" id="UP000253664">
    <property type="component" value="Unassembled WGS sequence"/>
</dbReference>
<evidence type="ECO:0000256" key="1">
    <source>
        <dbReference type="ARBA" id="ARBA00004123"/>
    </source>
</evidence>
<dbReference type="GO" id="GO:0005655">
    <property type="term" value="C:nucleolar ribonuclease P complex"/>
    <property type="evidence" value="ECO:0007669"/>
    <property type="project" value="InterPro"/>
</dbReference>
<dbReference type="InterPro" id="IPR036882">
    <property type="entry name" value="Alba-like_dom_sf"/>
</dbReference>
<dbReference type="Gene3D" id="3.30.110.20">
    <property type="entry name" value="Alba-like domain"/>
    <property type="match status" value="1"/>
</dbReference>
<keyword evidence="2" id="KW-0819">tRNA processing</keyword>
<dbReference type="GO" id="GO:0006364">
    <property type="term" value="P:rRNA processing"/>
    <property type="evidence" value="ECO:0007669"/>
    <property type="project" value="TreeGrafter"/>
</dbReference>
<evidence type="ECO:0000256" key="4">
    <source>
        <dbReference type="SAM" id="MobiDB-lite"/>
    </source>
</evidence>
<gene>
    <name evidence="5" type="ORF">L249_0828</name>
</gene>
<dbReference type="GO" id="GO:0000172">
    <property type="term" value="C:ribonuclease MRP complex"/>
    <property type="evidence" value="ECO:0007669"/>
    <property type="project" value="InterPro"/>
</dbReference>
<evidence type="ECO:0000313" key="5">
    <source>
        <dbReference type="EMBL" id="RCI13227.1"/>
    </source>
</evidence>
<protein>
    <submittedName>
        <fullName evidence="5">Uncharacterized protein</fullName>
    </submittedName>
</protein>
<dbReference type="InterPro" id="IPR014612">
    <property type="entry name" value="Pop7/Rpp20"/>
</dbReference>
<keyword evidence="6" id="KW-1185">Reference proteome</keyword>
<dbReference type="GO" id="GO:0000294">
    <property type="term" value="P:nuclear-transcribed mRNA catabolic process, RNase MRP-dependent"/>
    <property type="evidence" value="ECO:0007669"/>
    <property type="project" value="TreeGrafter"/>
</dbReference>
<feature type="region of interest" description="Disordered" evidence="4">
    <location>
        <begin position="1"/>
        <end position="37"/>
    </location>
</feature>
<dbReference type="GO" id="GO:0003723">
    <property type="term" value="F:RNA binding"/>
    <property type="evidence" value="ECO:0007669"/>
    <property type="project" value="TreeGrafter"/>
</dbReference>
<dbReference type="GO" id="GO:0034965">
    <property type="term" value="P:intronic box C/D snoRNA processing"/>
    <property type="evidence" value="ECO:0007669"/>
    <property type="project" value="TreeGrafter"/>
</dbReference>
<name>A0A367LFQ9_9HYPO</name>
<comment type="subcellular location">
    <subcellularLocation>
        <location evidence="1">Nucleus</location>
    </subcellularLocation>
</comment>
<evidence type="ECO:0000256" key="3">
    <source>
        <dbReference type="ARBA" id="ARBA00023242"/>
    </source>
</evidence>
<proteinExistence type="predicted"/>
<dbReference type="PANTHER" id="PTHR28256">
    <property type="entry name" value="RIBONUCLEASES P/MRP PROTEIN SUBUNIT POP7"/>
    <property type="match status" value="1"/>
</dbReference>
<dbReference type="EMBL" id="LKCN02000007">
    <property type="protein sequence ID" value="RCI13227.1"/>
    <property type="molecule type" value="Genomic_DNA"/>
</dbReference>
<sequence length="171" mass="18311">MTATTTSPRRHPPNEKLPPIRDGAKVRKRPLLRRQVGSSSKKPVIYVSSSTPFMSVVNRVQKLLDKSLRDASAATAAPRNASLSARVKALGQDDAAASASRTTVTISGAGKAIEKTLSVAGWFENKGDCVVEVRSGTVGAIDDVLPAEGEDGDDETRVRRLSYLEVVVRLK</sequence>
<evidence type="ECO:0000313" key="6">
    <source>
        <dbReference type="Proteomes" id="UP000253664"/>
    </source>
</evidence>
<dbReference type="GO" id="GO:0001682">
    <property type="term" value="P:tRNA 5'-leader removal"/>
    <property type="evidence" value="ECO:0007669"/>
    <property type="project" value="InterPro"/>
</dbReference>
<feature type="compositionally biased region" description="Basic and acidic residues" evidence="4">
    <location>
        <begin position="12"/>
        <end position="25"/>
    </location>
</feature>
<reference evidence="5 6" key="1">
    <citation type="journal article" date="2015" name="BMC Genomics">
        <title>Insights from the genome of Ophiocordyceps polyrhachis-furcata to pathogenicity and host specificity in insect fungi.</title>
        <authorList>
            <person name="Wichadakul D."/>
            <person name="Kobmoo N."/>
            <person name="Ingsriswang S."/>
            <person name="Tangphatsornruang S."/>
            <person name="Chantasingh D."/>
            <person name="Luangsa-ard J.J."/>
            <person name="Eurwilaichitr L."/>
        </authorList>
    </citation>
    <scope>NUCLEOTIDE SEQUENCE [LARGE SCALE GENOMIC DNA]</scope>
    <source>
        <strain evidence="5 6">BCC 54312</strain>
    </source>
</reference>
<dbReference type="SUPFAM" id="SSF82704">
    <property type="entry name" value="AlbA-like"/>
    <property type="match status" value="1"/>
</dbReference>
<dbReference type="Pfam" id="PF12328">
    <property type="entry name" value="Rpp20"/>
    <property type="match status" value="1"/>
</dbReference>
<dbReference type="AlphaFoldDB" id="A0A367LFQ9"/>
<keyword evidence="3" id="KW-0539">Nucleus</keyword>